<dbReference type="EMBL" id="KY684103">
    <property type="protein sequence ID" value="ARF10195.1"/>
    <property type="molecule type" value="Genomic_DNA"/>
</dbReference>
<feature type="transmembrane region" description="Helical" evidence="5">
    <location>
        <begin position="37"/>
        <end position="59"/>
    </location>
</feature>
<dbReference type="GO" id="GO:0016020">
    <property type="term" value="C:membrane"/>
    <property type="evidence" value="ECO:0007669"/>
    <property type="project" value="UniProtKB-SubCell"/>
</dbReference>
<comment type="subcellular location">
    <subcellularLocation>
        <location evidence="1">Membrane</location>
        <topology evidence="1">Multi-pass membrane protein</topology>
    </subcellularLocation>
</comment>
<gene>
    <name evidence="6" type="ORF">Hokovirus_1_74</name>
</gene>
<evidence type="ECO:0000256" key="2">
    <source>
        <dbReference type="ARBA" id="ARBA00022692"/>
    </source>
</evidence>
<keyword evidence="2 5" id="KW-0812">Transmembrane</keyword>
<dbReference type="SMART" id="SM00679">
    <property type="entry name" value="CTNS"/>
    <property type="match status" value="1"/>
</dbReference>
<evidence type="ECO:0000256" key="5">
    <source>
        <dbReference type="SAM" id="Phobius"/>
    </source>
</evidence>
<evidence type="ECO:0000256" key="3">
    <source>
        <dbReference type="ARBA" id="ARBA00022989"/>
    </source>
</evidence>
<feature type="transmembrane region" description="Helical" evidence="5">
    <location>
        <begin position="6"/>
        <end position="30"/>
    </location>
</feature>
<organism evidence="6">
    <name type="scientific">Hokovirus HKV1</name>
    <dbReference type="NCBI Taxonomy" id="1977638"/>
    <lineage>
        <taxon>Viruses</taxon>
        <taxon>Varidnaviria</taxon>
        <taxon>Bamfordvirae</taxon>
        <taxon>Nucleocytoviricota</taxon>
        <taxon>Megaviricetes</taxon>
        <taxon>Imitervirales</taxon>
        <taxon>Mimiviridae</taxon>
        <taxon>Klosneuvirinae</taxon>
        <taxon>Hokovirus</taxon>
    </lineage>
</organism>
<feature type="transmembrane region" description="Helical" evidence="5">
    <location>
        <begin position="65"/>
        <end position="86"/>
    </location>
</feature>
<evidence type="ECO:0000256" key="1">
    <source>
        <dbReference type="ARBA" id="ARBA00004141"/>
    </source>
</evidence>
<proteinExistence type="predicted"/>
<name>A0A1V0SEQ0_9VIRU</name>
<dbReference type="InterPro" id="IPR006603">
    <property type="entry name" value="PQ-loop_rpt"/>
</dbReference>
<protein>
    <recommendedName>
        <fullName evidence="7">PQ loop repeat protein</fullName>
    </recommendedName>
</protein>
<dbReference type="PANTHER" id="PTHR16201">
    <property type="entry name" value="SEVEN TRANSMEMBRANE PROTEIN 1-RELATED"/>
    <property type="match status" value="1"/>
</dbReference>
<reference evidence="6" key="1">
    <citation type="journal article" date="2017" name="Science">
        <title>Giant viruses with an expanded complement of translation system components.</title>
        <authorList>
            <person name="Schulz F."/>
            <person name="Yutin N."/>
            <person name="Ivanova N.N."/>
            <person name="Ortega D.R."/>
            <person name="Lee T.K."/>
            <person name="Vierheilig J."/>
            <person name="Daims H."/>
            <person name="Horn M."/>
            <person name="Wagner M."/>
            <person name="Jensen G.J."/>
            <person name="Kyrpides N.C."/>
            <person name="Koonin E.V."/>
            <person name="Woyke T."/>
        </authorList>
    </citation>
    <scope>NUCLEOTIDE SEQUENCE</scope>
    <source>
        <strain evidence="6">HKV1</strain>
    </source>
</reference>
<sequence length="96" mass="11078">MDINDIGIICGYVSGFITVVSLIPQIITLFRTKSCQGLSITMIIMLLIVSILNLLYGILAYLIPLILTNICTIILWSWILYLYCYYKYFYSSYENI</sequence>
<dbReference type="Pfam" id="PF04193">
    <property type="entry name" value="PQ-loop"/>
    <property type="match status" value="1"/>
</dbReference>
<dbReference type="Gene3D" id="1.20.1280.290">
    <property type="match status" value="1"/>
</dbReference>
<dbReference type="PANTHER" id="PTHR16201:SF44">
    <property type="entry name" value="SEVEN TRANSMEMBRANE PROTEIN 1"/>
    <property type="match status" value="1"/>
</dbReference>
<evidence type="ECO:0008006" key="7">
    <source>
        <dbReference type="Google" id="ProtNLM"/>
    </source>
</evidence>
<evidence type="ECO:0000256" key="4">
    <source>
        <dbReference type="ARBA" id="ARBA00023136"/>
    </source>
</evidence>
<keyword evidence="4 5" id="KW-0472">Membrane</keyword>
<accession>A0A1V0SEQ0</accession>
<dbReference type="InterPro" id="IPR051415">
    <property type="entry name" value="LAAT-1"/>
</dbReference>
<keyword evidence="3 5" id="KW-1133">Transmembrane helix</keyword>
<evidence type="ECO:0000313" key="6">
    <source>
        <dbReference type="EMBL" id="ARF10195.1"/>
    </source>
</evidence>